<protein>
    <recommendedName>
        <fullName evidence="3">THIF-type NAD/FAD binding fold domain-containing protein</fullName>
    </recommendedName>
</protein>
<feature type="transmembrane region" description="Helical" evidence="2">
    <location>
        <begin position="32"/>
        <end position="50"/>
    </location>
</feature>
<dbReference type="InterPro" id="IPR045886">
    <property type="entry name" value="ThiF/MoeB/HesA"/>
</dbReference>
<keyword evidence="2" id="KW-0812">Transmembrane</keyword>
<keyword evidence="2" id="KW-1133">Transmembrane helix</keyword>
<dbReference type="GO" id="GO:0008641">
    <property type="term" value="F:ubiquitin-like modifier activating enzyme activity"/>
    <property type="evidence" value="ECO:0007669"/>
    <property type="project" value="InterPro"/>
</dbReference>
<feature type="domain" description="THIF-type NAD/FAD binding fold" evidence="3">
    <location>
        <begin position="12"/>
        <end position="239"/>
    </location>
</feature>
<evidence type="ECO:0000313" key="4">
    <source>
        <dbReference type="EMBL" id="SUZ62950.1"/>
    </source>
</evidence>
<evidence type="ECO:0000259" key="3">
    <source>
        <dbReference type="Pfam" id="PF00899"/>
    </source>
</evidence>
<sequence length="241" mass="26387">MSNKNILLTRAARHIALPQIGEKGQKKIERSTILIIGIGGIGCAASSYLASSGVGQIILCDFDIVDETNLGRQILYGPDDVGKLKTLCATKQLKRINPSIKLSTIPKRLDDEELITIISNCNVVLDCSDNFSTRFQINSACVSLGKYLISGSAIRFEAQLAIFGNDYNELPCYRCLYNKADETLENCAGNGILSALPGVVGSLMAVETLKLLSDNYTKASRLMLYEGLAGEWRELKIKKRF</sequence>
<dbReference type="AlphaFoldDB" id="A0A381P7S2"/>
<dbReference type="EMBL" id="UINC01000899">
    <property type="protein sequence ID" value="SUZ62950.1"/>
    <property type="molecule type" value="Genomic_DNA"/>
</dbReference>
<dbReference type="GO" id="GO:0004792">
    <property type="term" value="F:thiosulfate-cyanide sulfurtransferase activity"/>
    <property type="evidence" value="ECO:0007669"/>
    <property type="project" value="TreeGrafter"/>
</dbReference>
<feature type="non-terminal residue" evidence="4">
    <location>
        <position position="1"/>
    </location>
</feature>
<proteinExistence type="inferred from homology"/>
<dbReference type="Pfam" id="PF00899">
    <property type="entry name" value="ThiF"/>
    <property type="match status" value="1"/>
</dbReference>
<accession>A0A381P7S2</accession>
<dbReference type="InterPro" id="IPR000594">
    <property type="entry name" value="ThiF_NAD_FAD-bd"/>
</dbReference>
<organism evidence="4">
    <name type="scientific">marine metagenome</name>
    <dbReference type="NCBI Taxonomy" id="408172"/>
    <lineage>
        <taxon>unclassified sequences</taxon>
        <taxon>metagenomes</taxon>
        <taxon>ecological metagenomes</taxon>
    </lineage>
</organism>
<dbReference type="CDD" id="cd00757">
    <property type="entry name" value="ThiF_MoeB_HesA_family"/>
    <property type="match status" value="1"/>
</dbReference>
<dbReference type="InterPro" id="IPR035985">
    <property type="entry name" value="Ubiquitin-activating_enz"/>
</dbReference>
<keyword evidence="2" id="KW-0472">Membrane</keyword>
<dbReference type="Gene3D" id="3.40.50.720">
    <property type="entry name" value="NAD(P)-binding Rossmann-like Domain"/>
    <property type="match status" value="1"/>
</dbReference>
<dbReference type="GO" id="GO:0016779">
    <property type="term" value="F:nucleotidyltransferase activity"/>
    <property type="evidence" value="ECO:0007669"/>
    <property type="project" value="TreeGrafter"/>
</dbReference>
<gene>
    <name evidence="4" type="ORF">METZ01_LOCUS15804</name>
</gene>
<feature type="non-terminal residue" evidence="4">
    <location>
        <position position="241"/>
    </location>
</feature>
<dbReference type="SUPFAM" id="SSF69572">
    <property type="entry name" value="Activating enzymes of the ubiquitin-like proteins"/>
    <property type="match status" value="1"/>
</dbReference>
<dbReference type="PANTHER" id="PTHR10953:SF102">
    <property type="entry name" value="ADENYLYLTRANSFERASE AND SULFURTRANSFERASE MOCS3"/>
    <property type="match status" value="1"/>
</dbReference>
<evidence type="ECO:0000256" key="2">
    <source>
        <dbReference type="SAM" id="Phobius"/>
    </source>
</evidence>
<reference evidence="4" key="1">
    <citation type="submission" date="2018-05" db="EMBL/GenBank/DDBJ databases">
        <authorList>
            <person name="Lanie J.A."/>
            <person name="Ng W.-L."/>
            <person name="Kazmierczak K.M."/>
            <person name="Andrzejewski T.M."/>
            <person name="Davidsen T.M."/>
            <person name="Wayne K.J."/>
            <person name="Tettelin H."/>
            <person name="Glass J.I."/>
            <person name="Rusch D."/>
            <person name="Podicherti R."/>
            <person name="Tsui H.-C.T."/>
            <person name="Winkler M.E."/>
        </authorList>
    </citation>
    <scope>NUCLEOTIDE SEQUENCE</scope>
</reference>
<comment type="similarity">
    <text evidence="1">Belongs to the HesA/MoeB/ThiF family.</text>
</comment>
<evidence type="ECO:0000256" key="1">
    <source>
        <dbReference type="ARBA" id="ARBA00009919"/>
    </source>
</evidence>
<dbReference type="GO" id="GO:0008146">
    <property type="term" value="F:sulfotransferase activity"/>
    <property type="evidence" value="ECO:0007669"/>
    <property type="project" value="TreeGrafter"/>
</dbReference>
<name>A0A381P7S2_9ZZZZ</name>
<dbReference type="PANTHER" id="PTHR10953">
    <property type="entry name" value="UBIQUITIN-ACTIVATING ENZYME E1"/>
    <property type="match status" value="1"/>
</dbReference>
<dbReference type="FunFam" id="3.40.50.720:FF:000080">
    <property type="entry name" value="Thiazole biosynthesis adenylyltransferase ThiF"/>
    <property type="match status" value="1"/>
</dbReference>
<dbReference type="GO" id="GO:0005829">
    <property type="term" value="C:cytosol"/>
    <property type="evidence" value="ECO:0007669"/>
    <property type="project" value="TreeGrafter"/>
</dbReference>